<organism evidence="7 8">
    <name type="scientific">Lithohypha guttulata</name>
    <dbReference type="NCBI Taxonomy" id="1690604"/>
    <lineage>
        <taxon>Eukaryota</taxon>
        <taxon>Fungi</taxon>
        <taxon>Dikarya</taxon>
        <taxon>Ascomycota</taxon>
        <taxon>Pezizomycotina</taxon>
        <taxon>Eurotiomycetes</taxon>
        <taxon>Chaetothyriomycetidae</taxon>
        <taxon>Chaetothyriales</taxon>
        <taxon>Trichomeriaceae</taxon>
        <taxon>Lithohypha</taxon>
    </lineage>
</organism>
<name>A0ABR0K4H1_9EURO</name>
<dbReference type="SUPFAM" id="SSF51905">
    <property type="entry name" value="FAD/NAD(P)-binding domain"/>
    <property type="match status" value="1"/>
</dbReference>
<evidence type="ECO:0000256" key="4">
    <source>
        <dbReference type="PROSITE-ProRule" id="PRU01161"/>
    </source>
</evidence>
<dbReference type="InterPro" id="IPR012941">
    <property type="entry name" value="Phe_hydrox_C_dim_dom"/>
</dbReference>
<accession>A0ABR0K4H1</accession>
<evidence type="ECO:0000256" key="2">
    <source>
        <dbReference type="ARBA" id="ARBA00022827"/>
    </source>
</evidence>
<proteinExistence type="predicted"/>
<dbReference type="SUPFAM" id="SSF54373">
    <property type="entry name" value="FAD-linked reductases, C-terminal domain"/>
    <property type="match status" value="1"/>
</dbReference>
<comment type="caution">
    <text evidence="7">The sequence shown here is derived from an EMBL/GenBank/DDBJ whole genome shotgun (WGS) entry which is preliminary data.</text>
</comment>
<comment type="caution">
    <text evidence="4">Lacks conserved residue(s) required for the propagation of feature annotation.</text>
</comment>
<evidence type="ECO:0000256" key="5">
    <source>
        <dbReference type="SAM" id="MobiDB-lite"/>
    </source>
</evidence>
<protein>
    <recommendedName>
        <fullName evidence="6">PNPLA domain-containing protein</fullName>
    </recommendedName>
</protein>
<keyword evidence="1" id="KW-0285">Flavoprotein</keyword>
<dbReference type="Gene3D" id="3.50.50.60">
    <property type="entry name" value="FAD/NAD(P)-binding domain"/>
    <property type="match status" value="1"/>
</dbReference>
<evidence type="ECO:0000256" key="1">
    <source>
        <dbReference type="ARBA" id="ARBA00022630"/>
    </source>
</evidence>
<sequence>MADEPLIWGVARVTIAALGYLRPKKIKGFGLLQDGGLRANNPIEAGLWELGSIWPGHARPGLVLSVGTGYQGSPAHELGGGQGVTSDDRETYPGSDGVHSQVRHSLNIPMEGDSTNAAWAGMDVFPRTNFPDVRKKRTIRSEHGTLMIIPREGDRMIRTYFEMPHGTNPKQVQLGDLHKMAQKLFQPYKIDFFPTRWWSAYSIGQRLARDMIDDSGHIFLAGDACHTHSPKAGLGMNASLQDGYNMGRKLGPILIGQADKKILRTYNEERQQYARQLMEFDRYFAKLFSSTTDEISADAFNQASIKSGNLTAGMAANYKDSDLTSSQQDLVKRIIVGERMPTAQIVRKSDSKALQLQRLLQFDGRVARGHLCW</sequence>
<dbReference type="PANTHER" id="PTHR43004">
    <property type="entry name" value="TRK SYSTEM POTASSIUM UPTAKE PROTEIN"/>
    <property type="match status" value="1"/>
</dbReference>
<dbReference type="Gene3D" id="3.30.9.10">
    <property type="entry name" value="D-Amino Acid Oxidase, subunit A, domain 2"/>
    <property type="match status" value="1"/>
</dbReference>
<keyword evidence="3" id="KW-0560">Oxidoreductase</keyword>
<keyword evidence="2" id="KW-0274">FAD</keyword>
<dbReference type="Pfam" id="PF01494">
    <property type="entry name" value="FAD_binding_3"/>
    <property type="match status" value="1"/>
</dbReference>
<keyword evidence="8" id="KW-1185">Reference proteome</keyword>
<dbReference type="Gene3D" id="3.40.30.20">
    <property type="match status" value="1"/>
</dbReference>
<reference evidence="7 8" key="1">
    <citation type="submission" date="2023-08" db="EMBL/GenBank/DDBJ databases">
        <title>Black Yeasts Isolated from many extreme environments.</title>
        <authorList>
            <person name="Coleine C."/>
            <person name="Stajich J.E."/>
            <person name="Selbmann L."/>
        </authorList>
    </citation>
    <scope>NUCLEOTIDE SEQUENCE [LARGE SCALE GENOMIC DNA]</scope>
    <source>
        <strain evidence="7 8">CCFEE 5885</strain>
    </source>
</reference>
<dbReference type="Proteomes" id="UP001345013">
    <property type="component" value="Unassembled WGS sequence"/>
</dbReference>
<dbReference type="EMBL" id="JAVRRG010000098">
    <property type="protein sequence ID" value="KAK5086203.1"/>
    <property type="molecule type" value="Genomic_DNA"/>
</dbReference>
<feature type="short sequence motif" description="DGA/G" evidence="4">
    <location>
        <begin position="34"/>
        <end position="36"/>
    </location>
</feature>
<dbReference type="InterPro" id="IPR002938">
    <property type="entry name" value="FAD-bd"/>
</dbReference>
<evidence type="ECO:0000259" key="6">
    <source>
        <dbReference type="PROSITE" id="PS51635"/>
    </source>
</evidence>
<dbReference type="Pfam" id="PF07976">
    <property type="entry name" value="Phe_hydrox_dim"/>
    <property type="match status" value="1"/>
</dbReference>
<dbReference type="InterPro" id="IPR036188">
    <property type="entry name" value="FAD/NAD-bd_sf"/>
</dbReference>
<dbReference type="InterPro" id="IPR002641">
    <property type="entry name" value="PNPLA_dom"/>
</dbReference>
<evidence type="ECO:0000313" key="7">
    <source>
        <dbReference type="EMBL" id="KAK5086203.1"/>
    </source>
</evidence>
<evidence type="ECO:0000313" key="8">
    <source>
        <dbReference type="Proteomes" id="UP001345013"/>
    </source>
</evidence>
<feature type="domain" description="PNPLA" evidence="6">
    <location>
        <begin position="1"/>
        <end position="47"/>
    </location>
</feature>
<dbReference type="InterPro" id="IPR050641">
    <property type="entry name" value="RIFMO-like"/>
</dbReference>
<evidence type="ECO:0000256" key="3">
    <source>
        <dbReference type="ARBA" id="ARBA00023002"/>
    </source>
</evidence>
<dbReference type="InterPro" id="IPR038220">
    <property type="entry name" value="PHOX_C_sf"/>
</dbReference>
<dbReference type="PROSITE" id="PS51635">
    <property type="entry name" value="PNPLA"/>
    <property type="match status" value="1"/>
</dbReference>
<gene>
    <name evidence="7" type="ORF">LTR24_006988</name>
</gene>
<feature type="region of interest" description="Disordered" evidence="5">
    <location>
        <begin position="74"/>
        <end position="98"/>
    </location>
</feature>
<dbReference type="PANTHER" id="PTHR43004:SF10">
    <property type="entry name" value="2-MONOOXYGENASE, PUTATIVE (AFU_ORTHOLOGUE AFUA_6G11480)-RELATED"/>
    <property type="match status" value="1"/>
</dbReference>